<dbReference type="EMBL" id="CP041372">
    <property type="protein sequence ID" value="QKS70694.1"/>
    <property type="molecule type" value="Genomic_DNA"/>
</dbReference>
<proteinExistence type="predicted"/>
<dbReference type="SUPFAM" id="SSF55729">
    <property type="entry name" value="Acyl-CoA N-acyltransferases (Nat)"/>
    <property type="match status" value="1"/>
</dbReference>
<dbReference type="CDD" id="cd04301">
    <property type="entry name" value="NAT_SF"/>
    <property type="match status" value="1"/>
</dbReference>
<dbReference type="InterPro" id="IPR016181">
    <property type="entry name" value="Acyl_CoA_acyltransferase"/>
</dbReference>
<dbReference type="PROSITE" id="PS51186">
    <property type="entry name" value="GNAT"/>
    <property type="match status" value="1"/>
</dbReference>
<protein>
    <submittedName>
        <fullName evidence="2">GNAT family N-acetyltransferase</fullName>
    </submittedName>
</protein>
<dbReference type="AlphaFoldDB" id="A0A859FDP1"/>
<evidence type="ECO:0000313" key="3">
    <source>
        <dbReference type="Proteomes" id="UP000318138"/>
    </source>
</evidence>
<gene>
    <name evidence="2" type="ORF">FLK61_28560</name>
</gene>
<dbReference type="GO" id="GO:0016747">
    <property type="term" value="F:acyltransferase activity, transferring groups other than amino-acyl groups"/>
    <property type="evidence" value="ECO:0007669"/>
    <property type="project" value="InterPro"/>
</dbReference>
<evidence type="ECO:0000259" key="1">
    <source>
        <dbReference type="PROSITE" id="PS51186"/>
    </source>
</evidence>
<organism evidence="2 3">
    <name type="scientific">Paenalkalicoccus suaedae</name>
    <dbReference type="NCBI Taxonomy" id="2592382"/>
    <lineage>
        <taxon>Bacteria</taxon>
        <taxon>Bacillati</taxon>
        <taxon>Bacillota</taxon>
        <taxon>Bacilli</taxon>
        <taxon>Bacillales</taxon>
        <taxon>Bacillaceae</taxon>
        <taxon>Paenalkalicoccus</taxon>
    </lineage>
</organism>
<dbReference type="KEGG" id="psua:FLK61_28560"/>
<accession>A0A859FDP1</accession>
<dbReference type="Proteomes" id="UP000318138">
    <property type="component" value="Chromosome"/>
</dbReference>
<dbReference type="InterPro" id="IPR000182">
    <property type="entry name" value="GNAT_dom"/>
</dbReference>
<dbReference type="PANTHER" id="PTHR43415:SF5">
    <property type="entry name" value="ACETYLTRANSFERASE"/>
    <property type="match status" value="1"/>
</dbReference>
<evidence type="ECO:0000313" key="2">
    <source>
        <dbReference type="EMBL" id="QKS70694.1"/>
    </source>
</evidence>
<keyword evidence="2" id="KW-0808">Transferase</keyword>
<dbReference type="RefSeq" id="WP_176008730.1">
    <property type="nucleotide sequence ID" value="NZ_CP041372.2"/>
</dbReference>
<dbReference type="PANTHER" id="PTHR43415">
    <property type="entry name" value="SPERMIDINE N(1)-ACETYLTRANSFERASE"/>
    <property type="match status" value="1"/>
</dbReference>
<feature type="domain" description="N-acetyltransferase" evidence="1">
    <location>
        <begin position="2"/>
        <end position="165"/>
    </location>
</feature>
<name>A0A859FDP1_9BACI</name>
<sequence>MITLSPFTKEHVDPLMTWINATDEEFMITWSGTTFTFPLTHDQLDRYIGEKTSRLFACSTEDDGLIGHLALRYINPLTRSARIGKVLINDAHRGKGYGKKMIEQALHVAFKELDLVKVTLGVFDNNPKAKLLYERLGFKVTEIKENHVVVGETSLTLYEMAILKEQWLYSREIPVNNG</sequence>
<dbReference type="Gene3D" id="3.40.630.30">
    <property type="match status" value="1"/>
</dbReference>
<dbReference type="Pfam" id="PF13302">
    <property type="entry name" value="Acetyltransf_3"/>
    <property type="match status" value="1"/>
</dbReference>
<reference evidence="3" key="1">
    <citation type="submission" date="2019-07" db="EMBL/GenBank/DDBJ databases">
        <title>Bacillus alkalisoli sp. nov. isolated from saline soil.</title>
        <authorList>
            <person name="Sun J.-Q."/>
            <person name="Xu L."/>
        </authorList>
    </citation>
    <scope>NUCLEOTIDE SEQUENCE [LARGE SCALE GENOMIC DNA]</scope>
    <source>
        <strain evidence="3">M4U3P1</strain>
    </source>
</reference>
<keyword evidence="3" id="KW-1185">Reference proteome</keyword>